<feature type="compositionally biased region" description="Basic and acidic residues" evidence="7">
    <location>
        <begin position="157"/>
        <end position="166"/>
    </location>
</feature>
<organism evidence="9 10">
    <name type="scientific">Canis lupus familiaris</name>
    <name type="common">Dog</name>
    <name type="synonym">Canis familiaris</name>
    <dbReference type="NCBI Taxonomy" id="9615"/>
    <lineage>
        <taxon>Eukaryota</taxon>
        <taxon>Metazoa</taxon>
        <taxon>Chordata</taxon>
        <taxon>Craniata</taxon>
        <taxon>Vertebrata</taxon>
        <taxon>Euteleostomi</taxon>
        <taxon>Mammalia</taxon>
        <taxon>Eutheria</taxon>
        <taxon>Laurasiatheria</taxon>
        <taxon>Carnivora</taxon>
        <taxon>Caniformia</taxon>
        <taxon>Canidae</taxon>
        <taxon>Canis</taxon>
    </lineage>
</organism>
<dbReference type="CDD" id="cd19884">
    <property type="entry name" value="DSRM_STAU2_rpt3"/>
    <property type="match status" value="1"/>
</dbReference>
<evidence type="ECO:0000313" key="10">
    <source>
        <dbReference type="Proteomes" id="UP000694542"/>
    </source>
</evidence>
<dbReference type="InterPro" id="IPR044473">
    <property type="entry name" value="STAU2_DSRM_3"/>
</dbReference>
<keyword evidence="3" id="KW-0677">Repeat</keyword>
<feature type="compositionally biased region" description="Gly residues" evidence="7">
    <location>
        <begin position="221"/>
        <end position="236"/>
    </location>
</feature>
<dbReference type="SMART" id="SM00358">
    <property type="entry name" value="DSRM"/>
    <property type="match status" value="3"/>
</dbReference>
<evidence type="ECO:0000256" key="7">
    <source>
        <dbReference type="SAM" id="MobiDB-lite"/>
    </source>
</evidence>
<dbReference type="InterPro" id="IPR044474">
    <property type="entry name" value="STAU2_DSRM_4"/>
</dbReference>
<dbReference type="SUPFAM" id="SSF54768">
    <property type="entry name" value="dsRNA-binding domain-like"/>
    <property type="match status" value="4"/>
</dbReference>
<dbReference type="InterPro" id="IPR044464">
    <property type="entry name" value="STAU2_DSRM_2"/>
</dbReference>
<feature type="domain" description="DRBM" evidence="8">
    <location>
        <begin position="449"/>
        <end position="516"/>
    </location>
</feature>
<feature type="compositionally biased region" description="Basic and acidic residues" evidence="7">
    <location>
        <begin position="71"/>
        <end position="87"/>
    </location>
</feature>
<dbReference type="CDD" id="cd19886">
    <property type="entry name" value="DSRM_STAU2_rpt4"/>
    <property type="match status" value="1"/>
</dbReference>
<dbReference type="AlphaFoldDB" id="A0A8C0Z0F3"/>
<dbReference type="InterPro" id="IPR051740">
    <property type="entry name" value="DRBM-containing_protein"/>
</dbReference>
<feature type="compositionally biased region" description="Basic and acidic residues" evidence="7">
    <location>
        <begin position="41"/>
        <end position="63"/>
    </location>
</feature>
<keyword evidence="1" id="KW-0813">Transport</keyword>
<feature type="domain" description="DRBM" evidence="8">
    <location>
        <begin position="549"/>
        <end position="617"/>
    </location>
</feature>
<accession>A0A8C0Z0F3</accession>
<sequence>MHQECWQRATAPPPPPPPAPRPPPPRVWKGAGSAEPWLAQRRPEPARDGRGPRGAEAAAREPGKVGAGRAGRAEAQRRAGGAAERRCGGRSRRRGAGPGRGRGRGGRGRGALPCPPPPPAGSSASARPRPSARAPGPADRGGRCCGGGAGRGRSAARGRERRREQWPRSAAGGRRCGAAGPGGARAGLAGARERRRRRGRAARAREGAAGAQGRRERAAGAGAGAGAGGGRRAAGGGRRRGRGARGVEAGGGGGGGGRAGSVLRRARQCGSRLQSVRGHKMFSVQLSLGEQTWESEGSSIKKAQQAVANKALTESTLPKPVQKPPKSNVNNNPGSITPTVELNGLAMKRGEPAIYRPLDPKPFPNYRANYNFRGMYNQRYHCPMPKIFYVQLTVGNNEFFGEGKTRQAARHNAAMKALQALQNEPIPEKSPQNGESGKEMDDDKDANKSEISLVFEIALKRNMPVSFEVIKESGPPHMKSFVTRVSVGEFSAEGEGNSKKLSKKRAATTVLQELKKLPPLPVVEKPKLFFKKRPKTIVKAGPEYGQGMNPISRLAQIQQAKKEKEPDYVLLSERGMPRRREFVMQVKVGNEVATGTGPNKKIAKKNAAEAMLLQLGYKASTSLQDQLDKTGENKGWSGPKAGFPEPTNNTPKGILHLSPDVYQEMEASRHKVISGTTLGYLSPKDMNQPSSSFFSISPTSNSSATIARELLMNGTSPTAEAIGLKGSSPTPPCSPVQPSKQLEYLARIQGFQAALSALKQFSEQGLDPMEGAMNIEKSSLEKQAQHLGEKADNNQTHPGSIAQDCKKSKSII</sequence>
<feature type="compositionally biased region" description="Basic and acidic residues" evidence="7">
    <location>
        <begin position="436"/>
        <end position="445"/>
    </location>
</feature>
<dbReference type="Pfam" id="PF00035">
    <property type="entry name" value="dsrm"/>
    <property type="match status" value="3"/>
</dbReference>
<evidence type="ECO:0000256" key="3">
    <source>
        <dbReference type="ARBA" id="ARBA00022737"/>
    </source>
</evidence>
<feature type="compositionally biased region" description="Basic and acidic residues" evidence="7">
    <location>
        <begin position="778"/>
        <end position="792"/>
    </location>
</feature>
<dbReference type="FunFam" id="3.30.160.20:FF:000007">
    <property type="entry name" value="Double-stranded RNA-binding protein Staufen homolog 1"/>
    <property type="match status" value="1"/>
</dbReference>
<dbReference type="FunFam" id="3.30.160.20:FF:000013">
    <property type="entry name" value="double-stranded RNA-binding protein Staufen homolog 2 isoform X3"/>
    <property type="match status" value="1"/>
</dbReference>
<feature type="compositionally biased region" description="Low complexity" evidence="7">
    <location>
        <begin position="121"/>
        <end position="138"/>
    </location>
</feature>
<dbReference type="CDD" id="cd19882">
    <property type="entry name" value="DSRM_STAU2_rpt2"/>
    <property type="match status" value="1"/>
</dbReference>
<proteinExistence type="predicted"/>
<feature type="region of interest" description="Disordered" evidence="7">
    <location>
        <begin position="317"/>
        <end position="336"/>
    </location>
</feature>
<dbReference type="Ensembl" id="ENSCAFT00040031556.1">
    <property type="protein sequence ID" value="ENSCAFP00040027444.1"/>
    <property type="gene ID" value="ENSCAFG00040016747.1"/>
</dbReference>
<evidence type="ECO:0000256" key="6">
    <source>
        <dbReference type="PROSITE-ProRule" id="PRU00266"/>
    </source>
</evidence>
<dbReference type="InterPro" id="IPR014720">
    <property type="entry name" value="dsRBD_dom"/>
</dbReference>
<feature type="compositionally biased region" description="Gly residues" evidence="7">
    <location>
        <begin position="248"/>
        <end position="259"/>
    </location>
</feature>
<feature type="region of interest" description="Disordered" evidence="7">
    <location>
        <begin position="420"/>
        <end position="445"/>
    </location>
</feature>
<dbReference type="PANTHER" id="PTHR46054">
    <property type="entry name" value="MATERNAL EFFECT PROTEIN STAUFEN"/>
    <property type="match status" value="1"/>
</dbReference>
<evidence type="ECO:0000256" key="5">
    <source>
        <dbReference type="ARBA" id="ARBA00024122"/>
    </source>
</evidence>
<feature type="compositionally biased region" description="Basic residues" evidence="7">
    <location>
        <begin position="88"/>
        <end position="107"/>
    </location>
</feature>
<dbReference type="InterPro" id="IPR032478">
    <property type="entry name" value="Staufen_C"/>
</dbReference>
<feature type="compositionally biased region" description="Polar residues" evidence="7">
    <location>
        <begin position="325"/>
        <end position="336"/>
    </location>
</feature>
<feature type="compositionally biased region" description="Pro residues" evidence="7">
    <location>
        <begin position="11"/>
        <end position="26"/>
    </location>
</feature>
<name>A0A8C0Z0F3_CANLF</name>
<reference evidence="9" key="1">
    <citation type="submission" date="2018-10" db="EMBL/GenBank/DDBJ databases">
        <title>De novo assembly of a Great Dane genome.</title>
        <authorList>
            <person name="Kidd J.M."/>
            <person name="Pendleton A.L."/>
            <person name="Shen F."/>
            <person name="Emery S."/>
        </authorList>
    </citation>
    <scope>NUCLEOTIDE SEQUENCE [LARGE SCALE GENOMIC DNA]</scope>
    <source>
        <strain evidence="9">Great Dane</strain>
    </source>
</reference>
<dbReference type="GO" id="GO:0003723">
    <property type="term" value="F:RNA binding"/>
    <property type="evidence" value="ECO:0007669"/>
    <property type="project" value="UniProtKB-UniRule"/>
</dbReference>
<dbReference type="Gene3D" id="6.10.250.1360">
    <property type="match status" value="1"/>
</dbReference>
<feature type="compositionally biased region" description="Basic residues" evidence="7">
    <location>
        <begin position="193"/>
        <end position="202"/>
    </location>
</feature>
<dbReference type="Pfam" id="PF16482">
    <property type="entry name" value="Staufen_C"/>
    <property type="match status" value="1"/>
</dbReference>
<evidence type="ECO:0000259" key="8">
    <source>
        <dbReference type="PROSITE" id="PS50137"/>
    </source>
</evidence>
<protein>
    <recommendedName>
        <fullName evidence="5">Double-stranded RNA-binding protein Staufen homolog 2</fullName>
    </recommendedName>
</protein>
<dbReference type="OrthoDB" id="10037267at2759"/>
<dbReference type="PROSITE" id="PS50137">
    <property type="entry name" value="DS_RBD"/>
    <property type="match status" value="3"/>
</dbReference>
<feature type="domain" description="DRBM" evidence="8">
    <location>
        <begin position="337"/>
        <end position="423"/>
    </location>
</feature>
<evidence type="ECO:0000256" key="1">
    <source>
        <dbReference type="ARBA" id="ARBA00022448"/>
    </source>
</evidence>
<reference evidence="9" key="2">
    <citation type="submission" date="2025-08" db="UniProtKB">
        <authorList>
            <consortium name="Ensembl"/>
        </authorList>
    </citation>
    <scope>IDENTIFICATION</scope>
</reference>
<gene>
    <name evidence="9" type="primary">STAU2</name>
</gene>
<keyword evidence="2" id="KW-0493">Microtubule</keyword>
<feature type="region of interest" description="Disordered" evidence="7">
    <location>
        <begin position="774"/>
        <end position="812"/>
    </location>
</feature>
<dbReference type="FunFam" id="3.30.160.20:FF:000024">
    <property type="entry name" value="double-stranded RNA-binding protein Staufen homolog 1 isoform X1"/>
    <property type="match status" value="1"/>
</dbReference>
<keyword evidence="4 6" id="KW-0694">RNA-binding</keyword>
<dbReference type="Gene3D" id="3.30.160.20">
    <property type="match status" value="4"/>
</dbReference>
<dbReference type="PANTHER" id="PTHR46054:SF1">
    <property type="entry name" value="DOUBLE-STRANDED RNA-BINDING PROTEIN STAUFEN HOMOLOG 2"/>
    <property type="match status" value="1"/>
</dbReference>
<feature type="region of interest" description="Disordered" evidence="7">
    <location>
        <begin position="1"/>
        <end position="261"/>
    </location>
</feature>
<evidence type="ECO:0000313" key="9">
    <source>
        <dbReference type="Ensembl" id="ENSCAFP00040027444.1"/>
    </source>
</evidence>
<evidence type="ECO:0000256" key="4">
    <source>
        <dbReference type="ARBA" id="ARBA00022884"/>
    </source>
</evidence>
<dbReference type="Proteomes" id="UP000694542">
    <property type="component" value="Chromosome 29"/>
</dbReference>
<evidence type="ECO:0000256" key="2">
    <source>
        <dbReference type="ARBA" id="ARBA00022701"/>
    </source>
</evidence>
<dbReference type="GO" id="GO:0005874">
    <property type="term" value="C:microtubule"/>
    <property type="evidence" value="ECO:0007669"/>
    <property type="project" value="UniProtKB-KW"/>
</dbReference>
<feature type="region of interest" description="Disordered" evidence="7">
    <location>
        <begin position="628"/>
        <end position="653"/>
    </location>
</feature>